<evidence type="ECO:0000256" key="1">
    <source>
        <dbReference type="ARBA" id="ARBA00023015"/>
    </source>
</evidence>
<dbReference type="PANTHER" id="PTHR44846:SF1">
    <property type="entry name" value="MANNOSYL-D-GLYCERATE TRANSPORT_METABOLISM SYSTEM REPRESSOR MNGR-RELATED"/>
    <property type="match status" value="1"/>
</dbReference>
<evidence type="ECO:0000313" key="5">
    <source>
        <dbReference type="EMBL" id="MBB5224491.1"/>
    </source>
</evidence>
<dbReference type="SMART" id="SM00345">
    <property type="entry name" value="HTH_GNTR"/>
    <property type="match status" value="1"/>
</dbReference>
<dbReference type="RefSeq" id="WP_184155277.1">
    <property type="nucleotide sequence ID" value="NZ_JACHFM010000008.1"/>
</dbReference>
<name>A0A840SZH7_9RHOB</name>
<dbReference type="PRINTS" id="PR00035">
    <property type="entry name" value="HTHGNTR"/>
</dbReference>
<dbReference type="InterPro" id="IPR028978">
    <property type="entry name" value="Chorismate_lyase_/UTRA_dom_sf"/>
</dbReference>
<dbReference type="InterPro" id="IPR011663">
    <property type="entry name" value="UTRA"/>
</dbReference>
<dbReference type="SUPFAM" id="SSF64288">
    <property type="entry name" value="Chorismate lyase-like"/>
    <property type="match status" value="1"/>
</dbReference>
<evidence type="ECO:0000256" key="3">
    <source>
        <dbReference type="ARBA" id="ARBA00023163"/>
    </source>
</evidence>
<reference evidence="5 6" key="1">
    <citation type="submission" date="2020-08" db="EMBL/GenBank/DDBJ databases">
        <title>Genomic Encyclopedia of Type Strains, Phase IV (KMG-IV): sequencing the most valuable type-strain genomes for metagenomic binning, comparative biology and taxonomic classification.</title>
        <authorList>
            <person name="Goeker M."/>
        </authorList>
    </citation>
    <scope>NUCLEOTIDE SEQUENCE [LARGE SCALE GENOMIC DNA]</scope>
    <source>
        <strain evidence="5 6">DSM 101730</strain>
    </source>
</reference>
<dbReference type="Proteomes" id="UP000549457">
    <property type="component" value="Unassembled WGS sequence"/>
</dbReference>
<keyword evidence="2" id="KW-0238">DNA-binding</keyword>
<dbReference type="PANTHER" id="PTHR44846">
    <property type="entry name" value="MANNOSYL-D-GLYCERATE TRANSPORT/METABOLISM SYSTEM REPRESSOR MNGR-RELATED"/>
    <property type="match status" value="1"/>
</dbReference>
<accession>A0A840SZH7</accession>
<dbReference type="Pfam" id="PF07702">
    <property type="entry name" value="UTRA"/>
    <property type="match status" value="1"/>
</dbReference>
<keyword evidence="1" id="KW-0805">Transcription regulation</keyword>
<dbReference type="EMBL" id="JACHFM010000008">
    <property type="protein sequence ID" value="MBB5224491.1"/>
    <property type="molecule type" value="Genomic_DNA"/>
</dbReference>
<dbReference type="InterPro" id="IPR036388">
    <property type="entry name" value="WH-like_DNA-bd_sf"/>
</dbReference>
<dbReference type="InterPro" id="IPR000524">
    <property type="entry name" value="Tscrpt_reg_HTH_GntR"/>
</dbReference>
<dbReference type="Gene3D" id="3.40.1410.10">
    <property type="entry name" value="Chorismate lyase-like"/>
    <property type="match status" value="1"/>
</dbReference>
<proteinExistence type="predicted"/>
<dbReference type="GO" id="GO:0003700">
    <property type="term" value="F:DNA-binding transcription factor activity"/>
    <property type="evidence" value="ECO:0007669"/>
    <property type="project" value="InterPro"/>
</dbReference>
<dbReference type="PROSITE" id="PS50949">
    <property type="entry name" value="HTH_GNTR"/>
    <property type="match status" value="1"/>
</dbReference>
<feature type="domain" description="HTH gntR-type" evidence="4">
    <location>
        <begin position="15"/>
        <end position="83"/>
    </location>
</feature>
<organism evidence="5 6">
    <name type="scientific">Amaricoccus macauensis</name>
    <dbReference type="NCBI Taxonomy" id="57001"/>
    <lineage>
        <taxon>Bacteria</taxon>
        <taxon>Pseudomonadati</taxon>
        <taxon>Pseudomonadota</taxon>
        <taxon>Alphaproteobacteria</taxon>
        <taxon>Rhodobacterales</taxon>
        <taxon>Paracoccaceae</taxon>
        <taxon>Amaricoccus</taxon>
    </lineage>
</organism>
<dbReference type="InterPro" id="IPR036390">
    <property type="entry name" value="WH_DNA-bd_sf"/>
</dbReference>
<keyword evidence="6" id="KW-1185">Reference proteome</keyword>
<dbReference type="GO" id="GO:0003677">
    <property type="term" value="F:DNA binding"/>
    <property type="evidence" value="ECO:0007669"/>
    <property type="project" value="UniProtKB-KW"/>
</dbReference>
<dbReference type="CDD" id="cd07377">
    <property type="entry name" value="WHTH_GntR"/>
    <property type="match status" value="1"/>
</dbReference>
<evidence type="ECO:0000313" key="6">
    <source>
        <dbReference type="Proteomes" id="UP000549457"/>
    </source>
</evidence>
<sequence length="243" mass="26248">MAGRLKQCLVERGLQPIWISIRDEIAAAIAEGLIRPGMPMPSERLLANELGVSRMTLRRALGALSEDGLVARQQGARTAVARRLEKSVSRLVGFSEDMRARGRTPGAVLIASTVARPTKAEMAALGLEGDASVVRIERVRLADLEPVAIERAVLPAAILPDPSMVGESLYAALDALGMRPVRGSERFRAVVALPRDVRHLCCAPGAPLLSIERRCFAAAGVPVEFTETRYLGEAYDFTVDLIR</sequence>
<dbReference type="Pfam" id="PF00392">
    <property type="entry name" value="GntR"/>
    <property type="match status" value="1"/>
</dbReference>
<dbReference type="SMART" id="SM00866">
    <property type="entry name" value="UTRA"/>
    <property type="match status" value="1"/>
</dbReference>
<dbReference type="SUPFAM" id="SSF46785">
    <property type="entry name" value="Winged helix' DNA-binding domain"/>
    <property type="match status" value="1"/>
</dbReference>
<gene>
    <name evidence="5" type="ORF">HNP73_004462</name>
</gene>
<dbReference type="GO" id="GO:0045892">
    <property type="term" value="P:negative regulation of DNA-templated transcription"/>
    <property type="evidence" value="ECO:0007669"/>
    <property type="project" value="TreeGrafter"/>
</dbReference>
<keyword evidence="3" id="KW-0804">Transcription</keyword>
<evidence type="ECO:0000259" key="4">
    <source>
        <dbReference type="PROSITE" id="PS50949"/>
    </source>
</evidence>
<dbReference type="Gene3D" id="1.10.10.10">
    <property type="entry name" value="Winged helix-like DNA-binding domain superfamily/Winged helix DNA-binding domain"/>
    <property type="match status" value="1"/>
</dbReference>
<comment type="caution">
    <text evidence="5">The sequence shown here is derived from an EMBL/GenBank/DDBJ whole genome shotgun (WGS) entry which is preliminary data.</text>
</comment>
<protein>
    <submittedName>
        <fullName evidence="5">GntR family transcriptional regulator</fullName>
    </submittedName>
</protein>
<dbReference type="InterPro" id="IPR050679">
    <property type="entry name" value="Bact_HTH_transcr_reg"/>
</dbReference>
<dbReference type="AlphaFoldDB" id="A0A840SZH7"/>
<evidence type="ECO:0000256" key="2">
    <source>
        <dbReference type="ARBA" id="ARBA00023125"/>
    </source>
</evidence>